<feature type="transmembrane region" description="Helical" evidence="1">
    <location>
        <begin position="36"/>
        <end position="54"/>
    </location>
</feature>
<dbReference type="Proteomes" id="UP000195981">
    <property type="component" value="Unassembled WGS sequence"/>
</dbReference>
<evidence type="ECO:0000313" key="3">
    <source>
        <dbReference type="Proteomes" id="UP000195981"/>
    </source>
</evidence>
<accession>A0A1X6WZZ8</accession>
<keyword evidence="1" id="KW-0472">Membrane</keyword>
<sequence length="127" mass="13208">MITIAAVQAPAAPSSRTSARASRKGVRLEITRRGRIVRALVLVLLAAAVLFAALTEVGATGALADLARGPETVSVTVQPGDTLWEYGQTYASEGADLRDWVLDVQRANGLPSVELTAGTQIEVPVGA</sequence>
<protein>
    <recommendedName>
        <fullName evidence="4">LysM domain-containing protein</fullName>
    </recommendedName>
</protein>
<dbReference type="AlphaFoldDB" id="A0A1X6WZZ8"/>
<name>A0A1X6WZZ8_9MICO</name>
<dbReference type="Gene3D" id="3.10.350.10">
    <property type="entry name" value="LysM domain"/>
    <property type="match status" value="1"/>
</dbReference>
<keyword evidence="1" id="KW-1133">Transmembrane helix</keyword>
<gene>
    <name evidence="2" type="ORF">FM110_06780</name>
</gene>
<organism evidence="2 3">
    <name type="scientific">Brachybacterium nesterenkovii</name>
    <dbReference type="NCBI Taxonomy" id="47847"/>
    <lineage>
        <taxon>Bacteria</taxon>
        <taxon>Bacillati</taxon>
        <taxon>Actinomycetota</taxon>
        <taxon>Actinomycetes</taxon>
        <taxon>Micrococcales</taxon>
        <taxon>Dermabacteraceae</taxon>
        <taxon>Brachybacterium</taxon>
    </lineage>
</organism>
<dbReference type="EMBL" id="FWFG01000061">
    <property type="protein sequence ID" value="SLM91589.1"/>
    <property type="molecule type" value="Genomic_DNA"/>
</dbReference>
<dbReference type="InterPro" id="IPR036779">
    <property type="entry name" value="LysM_dom_sf"/>
</dbReference>
<evidence type="ECO:0000313" key="2">
    <source>
        <dbReference type="EMBL" id="SLM91589.1"/>
    </source>
</evidence>
<keyword evidence="3" id="KW-1185">Reference proteome</keyword>
<keyword evidence="1" id="KW-0812">Transmembrane</keyword>
<proteinExistence type="predicted"/>
<dbReference type="OrthoDB" id="5084290at2"/>
<reference evidence="2 3" key="1">
    <citation type="submission" date="2017-02" db="EMBL/GenBank/DDBJ databases">
        <authorList>
            <person name="Peterson S.W."/>
        </authorList>
    </citation>
    <scope>NUCLEOTIDE SEQUENCE [LARGE SCALE GENOMIC DNA]</scope>
    <source>
        <strain evidence="2 3">CIP104813</strain>
    </source>
</reference>
<dbReference type="RefSeq" id="WP_087103885.1">
    <property type="nucleotide sequence ID" value="NZ_FWFG01000061.1"/>
</dbReference>
<evidence type="ECO:0008006" key="4">
    <source>
        <dbReference type="Google" id="ProtNLM"/>
    </source>
</evidence>
<evidence type="ECO:0000256" key="1">
    <source>
        <dbReference type="SAM" id="Phobius"/>
    </source>
</evidence>